<feature type="domain" description="Nitrite/sulphite reductase 4Fe-4S" evidence="14">
    <location>
        <begin position="452"/>
        <end position="583"/>
    </location>
</feature>
<evidence type="ECO:0000256" key="13">
    <source>
        <dbReference type="SAM" id="MobiDB-lite"/>
    </source>
</evidence>
<dbReference type="HOGENOM" id="CLU_001975_3_0_3"/>
<dbReference type="EMBL" id="CP003495">
    <property type="protein sequence ID" value="AFY27692.1"/>
    <property type="molecule type" value="Genomic_DNA"/>
</dbReference>
<dbReference type="STRING" id="292564.Cyagr_0500"/>
<keyword evidence="9" id="KW-0560">Oxidoreductase</keyword>
<dbReference type="NCBIfam" id="NF010029">
    <property type="entry name" value="PRK13504.1"/>
    <property type="match status" value="1"/>
</dbReference>
<dbReference type="SUPFAM" id="SSF56014">
    <property type="entry name" value="Nitrite and sulphite reductase 4Fe-4S domain-like"/>
    <property type="match status" value="2"/>
</dbReference>
<dbReference type="Pfam" id="PF01077">
    <property type="entry name" value="NIR_SIR"/>
    <property type="match status" value="2"/>
</dbReference>
<comment type="cofactor">
    <cofactor evidence="1">
        <name>siroheme</name>
        <dbReference type="ChEBI" id="CHEBI:60052"/>
    </cofactor>
</comment>
<dbReference type="Proteomes" id="UP000010388">
    <property type="component" value="Chromosome"/>
</dbReference>
<accession>K9P2R5</accession>
<evidence type="ECO:0000256" key="1">
    <source>
        <dbReference type="ARBA" id="ARBA00001929"/>
    </source>
</evidence>
<dbReference type="PRINTS" id="PR00397">
    <property type="entry name" value="SIROHAEM"/>
</dbReference>
<keyword evidence="5" id="KW-0004">4Fe-4S</keyword>
<keyword evidence="8" id="KW-0883">Thioether bond</keyword>
<dbReference type="InterPro" id="IPR045169">
    <property type="entry name" value="NO2/SO3_Rdtase_4Fe4S_prot"/>
</dbReference>
<dbReference type="GO" id="GO:0000103">
    <property type="term" value="P:sulfate assimilation"/>
    <property type="evidence" value="ECO:0007669"/>
    <property type="project" value="TreeGrafter"/>
</dbReference>
<feature type="domain" description="Nitrite/Sulfite reductase ferredoxin-like" evidence="15">
    <location>
        <begin position="80"/>
        <end position="134"/>
    </location>
</feature>
<evidence type="ECO:0000256" key="5">
    <source>
        <dbReference type="ARBA" id="ARBA00022485"/>
    </source>
</evidence>
<evidence type="ECO:0000259" key="14">
    <source>
        <dbReference type="Pfam" id="PF01077"/>
    </source>
</evidence>
<evidence type="ECO:0000256" key="10">
    <source>
        <dbReference type="ARBA" id="ARBA00023004"/>
    </source>
</evidence>
<comment type="similarity">
    <text evidence="3">Belongs to the nitrite and sulfite reductase 4Fe-4S domain family.</text>
</comment>
<dbReference type="PROSITE" id="PS00365">
    <property type="entry name" value="NIR_SIR"/>
    <property type="match status" value="1"/>
</dbReference>
<evidence type="ECO:0000256" key="4">
    <source>
        <dbReference type="ARBA" id="ARBA00012353"/>
    </source>
</evidence>
<dbReference type="FunFam" id="3.30.413.10:FF:000014">
    <property type="entry name" value="Sulfite reductase [ferredoxin], chloroplastic"/>
    <property type="match status" value="1"/>
</dbReference>
<dbReference type="GO" id="GO:0046872">
    <property type="term" value="F:metal ion binding"/>
    <property type="evidence" value="ECO:0007669"/>
    <property type="project" value="UniProtKB-KW"/>
</dbReference>
<dbReference type="GO" id="GO:0051539">
    <property type="term" value="F:4 iron, 4 sulfur cluster binding"/>
    <property type="evidence" value="ECO:0007669"/>
    <property type="project" value="UniProtKB-KW"/>
</dbReference>
<reference evidence="17" key="1">
    <citation type="journal article" date="2013" name="Proc. Natl. Acad. Sci. U.S.A.">
        <title>Improving the coverage of the cyanobacterial phylum using diversity-driven genome sequencing.</title>
        <authorList>
            <person name="Shih P.M."/>
            <person name="Wu D."/>
            <person name="Latifi A."/>
            <person name="Axen S.D."/>
            <person name="Fewer D.P."/>
            <person name="Talla E."/>
            <person name="Calteau A."/>
            <person name="Cai F."/>
            <person name="Tandeau de Marsac N."/>
            <person name="Rippka R."/>
            <person name="Herdman M."/>
            <person name="Sivonen K."/>
            <person name="Coursin T."/>
            <person name="Laurent T."/>
            <person name="Goodwin L."/>
            <person name="Nolan M."/>
            <person name="Davenport K.W."/>
            <person name="Han C.S."/>
            <person name="Rubin E.M."/>
            <person name="Eisen J.A."/>
            <person name="Woyke T."/>
            <person name="Gugger M."/>
            <person name="Kerfeld C.A."/>
        </authorList>
    </citation>
    <scope>NUCLEOTIDE SEQUENCE [LARGE SCALE GENOMIC DNA]</scope>
    <source>
        <strain evidence="17">ATCC 27147 / PCC 6307</strain>
    </source>
</reference>
<dbReference type="GO" id="GO:0016002">
    <property type="term" value="F:sulfite reductase activity"/>
    <property type="evidence" value="ECO:0007669"/>
    <property type="project" value="TreeGrafter"/>
</dbReference>
<evidence type="ECO:0000256" key="2">
    <source>
        <dbReference type="ARBA" id="ARBA00001966"/>
    </source>
</evidence>
<dbReference type="AlphaFoldDB" id="K9P2R5"/>
<organism evidence="16 17">
    <name type="scientific">Cyanobium gracile (strain ATCC 27147 / PCC 6307)</name>
    <dbReference type="NCBI Taxonomy" id="292564"/>
    <lineage>
        <taxon>Bacteria</taxon>
        <taxon>Bacillati</taxon>
        <taxon>Cyanobacteriota</taxon>
        <taxon>Cyanophyceae</taxon>
        <taxon>Synechococcales</taxon>
        <taxon>Prochlorococcaceae</taxon>
        <taxon>Cyanobium</taxon>
    </lineage>
</organism>
<dbReference type="EC" id="1.8.7.1" evidence="4"/>
<evidence type="ECO:0000256" key="12">
    <source>
        <dbReference type="ARBA" id="ARBA00049518"/>
    </source>
</evidence>
<dbReference type="Pfam" id="PF03460">
    <property type="entry name" value="NIR_SIR_ferr"/>
    <property type="match status" value="2"/>
</dbReference>
<evidence type="ECO:0000256" key="8">
    <source>
        <dbReference type="ARBA" id="ARBA00022784"/>
    </source>
</evidence>
<dbReference type="PATRIC" id="fig|292564.3.peg.458"/>
<gene>
    <name evidence="16" type="ordered locus">Cyagr_0500</name>
</gene>
<dbReference type="GO" id="GO:0020037">
    <property type="term" value="F:heme binding"/>
    <property type="evidence" value="ECO:0007669"/>
    <property type="project" value="InterPro"/>
</dbReference>
<comment type="cofactor">
    <cofactor evidence="2">
        <name>[4Fe-4S] cluster</name>
        <dbReference type="ChEBI" id="CHEBI:49883"/>
    </cofactor>
</comment>
<evidence type="ECO:0000256" key="7">
    <source>
        <dbReference type="ARBA" id="ARBA00022723"/>
    </source>
</evidence>
<evidence type="ECO:0000256" key="9">
    <source>
        <dbReference type="ARBA" id="ARBA00023002"/>
    </source>
</evidence>
<feature type="region of interest" description="Disordered" evidence="13">
    <location>
        <begin position="1"/>
        <end position="35"/>
    </location>
</feature>
<name>K9P2R5_CYAGP</name>
<evidence type="ECO:0000313" key="17">
    <source>
        <dbReference type="Proteomes" id="UP000010388"/>
    </source>
</evidence>
<dbReference type="InterPro" id="IPR006066">
    <property type="entry name" value="NO2/SO3_Rdtase_FeS/sirohaem_BS"/>
</dbReference>
<dbReference type="InterPro" id="IPR036136">
    <property type="entry name" value="Nit/Sulf_reduc_fer-like_dom_sf"/>
</dbReference>
<feature type="domain" description="Nitrite/sulphite reductase 4Fe-4S" evidence="14">
    <location>
        <begin position="225"/>
        <end position="355"/>
    </location>
</feature>
<dbReference type="InterPro" id="IPR045854">
    <property type="entry name" value="NO2/SO3_Rdtase_4Fe4S_sf"/>
</dbReference>
<dbReference type="OrthoDB" id="9803707at2"/>
<dbReference type="SUPFAM" id="SSF55124">
    <property type="entry name" value="Nitrite/Sulfite reductase N-terminal domain-like"/>
    <property type="match status" value="2"/>
</dbReference>
<keyword evidence="7" id="KW-0479">Metal-binding</keyword>
<dbReference type="InterPro" id="IPR005117">
    <property type="entry name" value="NiRdtase/SiRdtase_haem-b_fer"/>
</dbReference>
<keyword evidence="11" id="KW-0411">Iron-sulfur</keyword>
<dbReference type="InterPro" id="IPR011787">
    <property type="entry name" value="SiR_ferredoxin-dep"/>
</dbReference>
<dbReference type="eggNOG" id="COG0155">
    <property type="taxonomic scope" value="Bacteria"/>
</dbReference>
<protein>
    <recommendedName>
        <fullName evidence="4">assimilatory sulfite reductase (ferredoxin)</fullName>
        <ecNumber evidence="4">1.8.7.1</ecNumber>
    </recommendedName>
</protein>
<dbReference type="Gene3D" id="3.30.413.10">
    <property type="entry name" value="Sulfite Reductase Hemoprotein, domain 1"/>
    <property type="match status" value="2"/>
</dbReference>
<keyword evidence="10" id="KW-0408">Iron</keyword>
<feature type="compositionally biased region" description="Polar residues" evidence="13">
    <location>
        <begin position="1"/>
        <end position="13"/>
    </location>
</feature>
<evidence type="ECO:0000256" key="6">
    <source>
        <dbReference type="ARBA" id="ARBA00022617"/>
    </source>
</evidence>
<evidence type="ECO:0000256" key="11">
    <source>
        <dbReference type="ARBA" id="ARBA00023014"/>
    </source>
</evidence>
<dbReference type="GO" id="GO:0050311">
    <property type="term" value="F:sulfite reductase (ferredoxin) activity"/>
    <property type="evidence" value="ECO:0007669"/>
    <property type="project" value="UniProtKB-EC"/>
</dbReference>
<keyword evidence="6" id="KW-0349">Heme</keyword>
<proteinExistence type="inferred from homology"/>
<evidence type="ECO:0000313" key="16">
    <source>
        <dbReference type="EMBL" id="AFY27692.1"/>
    </source>
</evidence>
<dbReference type="GO" id="GO:0009337">
    <property type="term" value="C:sulfite reductase complex (NADPH)"/>
    <property type="evidence" value="ECO:0007669"/>
    <property type="project" value="TreeGrafter"/>
</dbReference>
<dbReference type="Gene3D" id="3.90.480.10">
    <property type="entry name" value="Sulfite Reductase Hemoprotein,Domain 2"/>
    <property type="match status" value="1"/>
</dbReference>
<evidence type="ECO:0000259" key="15">
    <source>
        <dbReference type="Pfam" id="PF03460"/>
    </source>
</evidence>
<dbReference type="PANTHER" id="PTHR11493:SF47">
    <property type="entry name" value="SULFITE REDUCTASE [NADPH] SUBUNIT BETA"/>
    <property type="match status" value="1"/>
</dbReference>
<dbReference type="PANTHER" id="PTHR11493">
    <property type="entry name" value="SULFITE REDUCTASE [NADPH] SUBUNIT BETA-RELATED"/>
    <property type="match status" value="1"/>
</dbReference>
<comment type="catalytic activity">
    <reaction evidence="12">
        <text>hydrogen sulfide + 6 oxidized [2Fe-2S]-[ferredoxin] + 3 H2O = sulfite + 6 reduced [2Fe-2S]-[ferredoxin] + 7 H(+)</text>
        <dbReference type="Rhea" id="RHEA:23132"/>
        <dbReference type="Rhea" id="RHEA-COMP:10000"/>
        <dbReference type="Rhea" id="RHEA-COMP:10001"/>
        <dbReference type="ChEBI" id="CHEBI:15377"/>
        <dbReference type="ChEBI" id="CHEBI:15378"/>
        <dbReference type="ChEBI" id="CHEBI:17359"/>
        <dbReference type="ChEBI" id="CHEBI:29919"/>
        <dbReference type="ChEBI" id="CHEBI:33737"/>
        <dbReference type="ChEBI" id="CHEBI:33738"/>
        <dbReference type="EC" id="1.8.7.1"/>
    </reaction>
</comment>
<dbReference type="InterPro" id="IPR006067">
    <property type="entry name" value="NO2/SO3_Rdtase_4Fe4S_dom"/>
</dbReference>
<evidence type="ECO:0000256" key="3">
    <source>
        <dbReference type="ARBA" id="ARBA00010429"/>
    </source>
</evidence>
<feature type="domain" description="Nitrite/Sulfite reductase ferredoxin-like" evidence="15">
    <location>
        <begin position="375"/>
        <end position="438"/>
    </location>
</feature>
<dbReference type="RefSeq" id="WP_015108147.1">
    <property type="nucleotide sequence ID" value="NC_019675.1"/>
</dbReference>
<dbReference type="KEGG" id="cgc:Cyagr_0500"/>
<dbReference type="NCBIfam" id="TIGR02042">
    <property type="entry name" value="sir"/>
    <property type="match status" value="1"/>
</dbReference>
<sequence length="589" mass="64326">MSSTTVADSTSLPSAPPAKPPTKQEALKAGSGHLHDPLAAELGNELPSFTDPAVQILKFHGSYQQDDRDKRRKGADKDWQMMLRLRNPGGRIPTSLYLALDSLADRLGNGTLRITTRQAFQMHGVQKTDLKEVIGGIVRALGSTLSACGDINRNVMAPAAPFERDGYPEARLLADQIADLLAPQAAEGSYLDLWVDGDLSYRIKPKGPVKKARRLQESSAVFSGDAAEPLYGSTYLPRKFKVAVTVPGDNSVDLLTQDIGLVLFSDPSGRPLGCNVYVGGGMGRTHNKEETFARTADPLGYVAAGHVLELVQAIVALQRDHGDREQRRHARMKYLIHDRGVDWFRSELGRYFPHPIKGMRREPPAVLTDYLGWHRQSPGLWFVGLPVLCGRLQGELKSGLRRLVKTYQLEVRLTPNQDLLLCNIGSAQRASVREGLAALGLSAPEAPAPLARHALACPALPLCGLAITEAERILPSVLERLEALLERLEISKPLLVRMTGCPNGCARPYMAEIGLVGSAVDTYQLWLGGSHGLSRLASPYLEKMPLEKLEATLEPLLVAWRDEGGPRSRFGDFVERIGTERVTHLLAAA</sequence>